<dbReference type="PANTHER" id="PTHR32305">
    <property type="match status" value="1"/>
</dbReference>
<dbReference type="PANTHER" id="PTHR32305:SF15">
    <property type="entry name" value="PROTEIN RHSA-RELATED"/>
    <property type="match status" value="1"/>
</dbReference>
<evidence type="ECO:0000259" key="2">
    <source>
        <dbReference type="Pfam" id="PF25023"/>
    </source>
</evidence>
<evidence type="ECO:0000313" key="4">
    <source>
        <dbReference type="Proteomes" id="UP000092695"/>
    </source>
</evidence>
<dbReference type="KEGG" id="woc:BA177_17040"/>
<dbReference type="InterPro" id="IPR050708">
    <property type="entry name" value="T6SS_VgrG/RHS"/>
</dbReference>
<dbReference type="NCBIfam" id="TIGR03696">
    <property type="entry name" value="Rhs_assc_core"/>
    <property type="match status" value="1"/>
</dbReference>
<keyword evidence="1" id="KW-0677">Repeat</keyword>
<dbReference type="Pfam" id="PF25023">
    <property type="entry name" value="TEN_YD-shell"/>
    <property type="match status" value="1"/>
</dbReference>
<reference evidence="3 4" key="1">
    <citation type="submission" date="2016-06" db="EMBL/GenBank/DDBJ databases">
        <title>Complete genome sequence of a deep-branching marine Gamma Proteobacterium Woeseia oceani type strain XK5.</title>
        <authorList>
            <person name="Mu D."/>
            <person name="Du Z."/>
        </authorList>
    </citation>
    <scope>NUCLEOTIDE SEQUENCE [LARGE SCALE GENOMIC DNA]</scope>
    <source>
        <strain evidence="3 4">XK5</strain>
    </source>
</reference>
<protein>
    <recommendedName>
        <fullName evidence="2">Teneurin-like YD-shell domain-containing protein</fullName>
    </recommendedName>
</protein>
<dbReference type="InterPro" id="IPR031325">
    <property type="entry name" value="RHS_repeat"/>
</dbReference>
<dbReference type="PRINTS" id="PR00394">
    <property type="entry name" value="RHSPROTEIN"/>
</dbReference>
<dbReference type="STRING" id="1548547.BA177_17040"/>
<dbReference type="Gene3D" id="2.180.10.10">
    <property type="entry name" value="RHS repeat-associated core"/>
    <property type="match status" value="2"/>
</dbReference>
<dbReference type="InterPro" id="IPR056823">
    <property type="entry name" value="TEN-like_YD-shell"/>
</dbReference>
<dbReference type="InterPro" id="IPR022385">
    <property type="entry name" value="Rhs_assc_core"/>
</dbReference>
<accession>A0A193LJE9</accession>
<feature type="domain" description="Teneurin-like YD-shell" evidence="2">
    <location>
        <begin position="1107"/>
        <end position="1368"/>
    </location>
</feature>
<gene>
    <name evidence="3" type="ORF">BA177_17040</name>
</gene>
<proteinExistence type="predicted"/>
<sequence>MFQAAPATSQTLQKFWTYQTDHTGSTQFDTLQQAETAMRASSDSAAFLAYTGEDEVDAINVRRLYEAIPKITEPDVGEPWTYRACDYDLGHHECGPDTLPGPFYSAEDALDALFHHGYYACGILSGPSPVTDWWYGGGGSNPPTGTPAAPFQERQVREYTFDTKRDSAAPGYDCLGSETRAAFVYRTQDLVCPDGYQETGPDANGQTSCVNDETGQIWTPNKSYSHSNKVCIGNPCNPATGAKIETVVDYTAPGIQFTRTFTSTMVPWAQSAQHIRRLPPFWTHSYVRVLRLDPSSDLPTELFRGDGSSVPLFALAGHTDVYMASDGSGMQARPGALADEWDVFLADGSIEHYDAVVCSAGQNTEPRPRLGYIEDASGNRTQLDYPDNCADHPDFITGPFGHTVAITYAPFDPFSPTYVEKITDSAGHDIVYGYSNGNTGKLESVTYQDGKTVQYHYEDVRASNVMLLTGVTDEEGRRFSEFGYDFAGRATSTEHDGGDFGYSLTYDPNMGSTTVTRVHDADGNQFDYSLSGKGAGPSRVKSANSPYGAKVFTYEGSKQYRLTKIRDEVQVQTYFYYDDFHKISTLESVVATATRRETTYDYLNDTSNFRTKTTRPSVCDDGTPRFAEEIVTYIPGTQLVASMTNAGFRMNSGVCGPVQQTTTYGGYNSYGQATTIDGPRTDVTDLYTLEYYECTVGGECGQLKSVTNPLGHVTFFDDYDSHGRLLQSSDPNGHVMNYAYDLRGRLLSVTEAPLVGAQRVSSFTYEAGSLLKTATLSDGRVLTYTYNAAHRLTAVEDNLGNRIEYGYDIRGNRNSDDVLDPSLQLTRAVDRTFDARNAVETINAGGFTSTLTYNSDGTLKEERDADLVLTKYTYDQLKRLTRIQDAINGYTDFTYDKADNLLTVKNSLYDTTTYVYDDLGNQLSESSPDRGLTTYDHDAAGNVVSAVDARGKVTTYQYDALNRLTTATFDNLSTISYVYDQNANGIGRLSGVTDATGSVSWLYDPFGAVTQKQQVISGVTFTTSHDYDAAGLLQSTTLPSGKVLSYGYTGHQVTSISANGQVVLSGVTYDPFGPPTGWTWNDLTVSTRDFDLRGLQTSHTLASDTRTLLYDAVGQVTDIDDSRHDMAFDYDVLGRLTNFTSTPIPGGAVLPASQVYSYDKNANRLSLNEAGVISNQTYASTSNRLLSRSGPAPRTYSYDAAGNIIGDGVHTYSYDDRGRLTGVDMGLATYQHNGLGQRVRKDTGSVTLFVYDDAGQLIGEYDAFGNPLQETVWFEGAPVALLTGSDVYYVHTDHLGTPRAITDAGTVIWRWESEPFGTAPADEDPDGDLVNFTFNGRFPGQYFDAETGLHYNYFRTYDPSTGRYLESDPIGLGGGLNTYGYVNQNPLRYTDPTGEAIPVVVAACASNPACAALAIATGIALVDFGMDVADIIRNRPRAQTPPMPPISLPFPISIPGTMPMEGEQCDDDEDKCEKQALADERMCRMMTMPGTGARARCWASVQDRNGACRAGRPLPPLVFW</sequence>
<dbReference type="NCBIfam" id="TIGR01643">
    <property type="entry name" value="YD_repeat_2x"/>
    <property type="match status" value="5"/>
</dbReference>
<dbReference type="Pfam" id="PF05593">
    <property type="entry name" value="RHS_repeat"/>
    <property type="match status" value="4"/>
</dbReference>
<organism evidence="3 4">
    <name type="scientific">Woeseia oceani</name>
    <dbReference type="NCBI Taxonomy" id="1548547"/>
    <lineage>
        <taxon>Bacteria</taxon>
        <taxon>Pseudomonadati</taxon>
        <taxon>Pseudomonadota</taxon>
        <taxon>Gammaproteobacteria</taxon>
        <taxon>Woeseiales</taxon>
        <taxon>Woeseiaceae</taxon>
        <taxon>Woeseia</taxon>
    </lineage>
</organism>
<keyword evidence="4" id="KW-1185">Reference proteome</keyword>
<dbReference type="Proteomes" id="UP000092695">
    <property type="component" value="Chromosome"/>
</dbReference>
<dbReference type="EMBL" id="CP016268">
    <property type="protein sequence ID" value="ANO52665.1"/>
    <property type="molecule type" value="Genomic_DNA"/>
</dbReference>
<dbReference type="InterPro" id="IPR006530">
    <property type="entry name" value="YD"/>
</dbReference>
<name>A0A193LJE9_9GAMM</name>
<evidence type="ECO:0000313" key="3">
    <source>
        <dbReference type="EMBL" id="ANO52665.1"/>
    </source>
</evidence>
<evidence type="ECO:0000256" key="1">
    <source>
        <dbReference type="ARBA" id="ARBA00022737"/>
    </source>
</evidence>